<reference evidence="6 7" key="1">
    <citation type="submission" date="2014-06" db="EMBL/GenBank/DDBJ databases">
        <authorList>
            <person name="Swart Estienne"/>
        </authorList>
    </citation>
    <scope>NUCLEOTIDE SEQUENCE [LARGE SCALE GENOMIC DNA]</scope>
    <source>
        <strain evidence="6 7">130c</strain>
    </source>
</reference>
<dbReference type="SUPFAM" id="SSF53756">
    <property type="entry name" value="UDP-Glycosyltransferase/glycogen phosphorylase"/>
    <property type="match status" value="1"/>
</dbReference>
<dbReference type="Gene3D" id="3.40.50.2000">
    <property type="entry name" value="Glycogen Phosphorylase B"/>
    <property type="match status" value="1"/>
</dbReference>
<accession>A0A077ZV72</accession>
<dbReference type="OMA" id="CMASYIP"/>
<dbReference type="Proteomes" id="UP000039865">
    <property type="component" value="Unassembled WGS sequence"/>
</dbReference>
<keyword evidence="2" id="KW-0808">Transferase</keyword>
<dbReference type="Pfam" id="PF13844">
    <property type="entry name" value="Glyco_transf_41"/>
    <property type="match status" value="1"/>
</dbReference>
<dbReference type="Gene3D" id="3.40.50.11380">
    <property type="match status" value="1"/>
</dbReference>
<dbReference type="InterPro" id="IPR029489">
    <property type="entry name" value="OGT/SEC/SPY_C"/>
</dbReference>
<name>A0A077ZV72_STYLE</name>
<evidence type="ECO:0000313" key="7">
    <source>
        <dbReference type="Proteomes" id="UP000039865"/>
    </source>
</evidence>
<dbReference type="OrthoDB" id="420945at2759"/>
<evidence type="ECO:0000256" key="2">
    <source>
        <dbReference type="ARBA" id="ARBA00022679"/>
    </source>
</evidence>
<evidence type="ECO:0000256" key="3">
    <source>
        <dbReference type="ARBA" id="ARBA00022737"/>
    </source>
</evidence>
<sequence length="555" mass="65345">MSVYSKDCRDTESAAKYHLKGLEYEPRYDSQFAYVALFSPKKFILKYRDQITQHYYQIEKFAREAKGQLPISDKLGWSTMFYDIEPDTSKYIHEIVANDVKQRTMQALTPIERQLIPFKHDQRFGNTNQSSQKSRLRIGYLGSCVFKHDLYSLMLPIYEFTNKSEFEIYFFSTFNFNQDHKDVKEMTQFLKYYNVWNYSDFQTAKLINDLSIDILVSLKGQTEDHRFGVFALQPASININLIAYPQTMGATYFQYSIADVIVVPSDNSYLITEKLILMPKSYYTVHHKYGLRHVLRSDSLKVKRNSLNISENTFIYSALNQHYKLDEKLISTWMRILQRVPNSILLLLDGGSQDSRRAFYQLAQKHNIAFKRIKMLQRVSHEEHVDRLHLADLALDTIFYNGHTTNCDCLWAGLPVLTLRGVSWARRVTSSLYHGLDMLEEAENYLITENIKDYEDMAVQLAKGYKGSKQEQENLSENIRFRQGSLKLKQLKQMIIDRRDRDGLLFDTRNWVKSYELALKTAWFNYINEMDQEDINMNFIDDEGVISWFDDLLKK</sequence>
<dbReference type="GO" id="GO:0016740">
    <property type="term" value="F:transferase activity"/>
    <property type="evidence" value="ECO:0007669"/>
    <property type="project" value="UniProtKB-KW"/>
</dbReference>
<dbReference type="EMBL" id="CCKQ01002106">
    <property type="protein sequence ID" value="CDW73200.1"/>
    <property type="molecule type" value="Genomic_DNA"/>
</dbReference>
<evidence type="ECO:0000259" key="5">
    <source>
        <dbReference type="Pfam" id="PF13844"/>
    </source>
</evidence>
<evidence type="ECO:0000256" key="1">
    <source>
        <dbReference type="ARBA" id="ARBA00004922"/>
    </source>
</evidence>
<dbReference type="InParanoid" id="A0A077ZV72"/>
<evidence type="ECO:0000313" key="6">
    <source>
        <dbReference type="EMBL" id="CDW73200.1"/>
    </source>
</evidence>
<keyword evidence="4" id="KW-0802">TPR repeat</keyword>
<keyword evidence="3" id="KW-0677">Repeat</keyword>
<gene>
    <name evidence="6" type="primary">Contig10312.g11001</name>
    <name evidence="6" type="ORF">STYLEM_2176</name>
</gene>
<keyword evidence="7" id="KW-1185">Reference proteome</keyword>
<dbReference type="AlphaFoldDB" id="A0A077ZV72"/>
<organism evidence="6 7">
    <name type="scientific">Stylonychia lemnae</name>
    <name type="common">Ciliate</name>
    <dbReference type="NCBI Taxonomy" id="5949"/>
    <lineage>
        <taxon>Eukaryota</taxon>
        <taxon>Sar</taxon>
        <taxon>Alveolata</taxon>
        <taxon>Ciliophora</taxon>
        <taxon>Intramacronucleata</taxon>
        <taxon>Spirotrichea</taxon>
        <taxon>Stichotrichia</taxon>
        <taxon>Sporadotrichida</taxon>
        <taxon>Oxytrichidae</taxon>
        <taxon>Stylonychinae</taxon>
        <taxon>Stylonychia</taxon>
    </lineage>
</organism>
<dbReference type="PANTHER" id="PTHR44998">
    <property type="match status" value="1"/>
</dbReference>
<proteinExistence type="predicted"/>
<protein>
    <recommendedName>
        <fullName evidence="5">O-GlcNAc transferase C-terminal domain-containing protein</fullName>
    </recommendedName>
</protein>
<dbReference type="PANTHER" id="PTHR44998:SF1">
    <property type="entry name" value="UDP-N-ACETYLGLUCOSAMINE--PEPTIDE N-ACETYLGLUCOSAMINYLTRANSFERASE 110 KDA SUBUNIT"/>
    <property type="match status" value="1"/>
</dbReference>
<comment type="pathway">
    <text evidence="1">Protein modification; protein glycosylation.</text>
</comment>
<evidence type="ECO:0000256" key="4">
    <source>
        <dbReference type="ARBA" id="ARBA00022803"/>
    </source>
</evidence>
<feature type="domain" description="O-GlcNAc transferase C-terminal" evidence="5">
    <location>
        <begin position="303"/>
        <end position="469"/>
    </location>
</feature>